<evidence type="ECO:0000256" key="1">
    <source>
        <dbReference type="ARBA" id="ARBA00004370"/>
    </source>
</evidence>
<protein>
    <submittedName>
        <fullName evidence="7">Penicillin-binding protein 2</fullName>
    </submittedName>
</protein>
<feature type="compositionally biased region" description="Gly residues" evidence="4">
    <location>
        <begin position="220"/>
        <end position="242"/>
    </location>
</feature>
<dbReference type="PANTHER" id="PTHR30627:SF1">
    <property type="entry name" value="PEPTIDOGLYCAN D,D-TRANSPEPTIDASE FTSI"/>
    <property type="match status" value="1"/>
</dbReference>
<gene>
    <name evidence="7" type="ORF">HKK74_08585</name>
</gene>
<feature type="compositionally biased region" description="Low complexity" evidence="4">
    <location>
        <begin position="88"/>
        <end position="103"/>
    </location>
</feature>
<keyword evidence="3" id="KW-0472">Membrane</keyword>
<evidence type="ECO:0000256" key="3">
    <source>
        <dbReference type="ARBA" id="ARBA00023136"/>
    </source>
</evidence>
<evidence type="ECO:0000259" key="6">
    <source>
        <dbReference type="Pfam" id="PF03717"/>
    </source>
</evidence>
<comment type="subcellular location">
    <subcellularLocation>
        <location evidence="1">Membrane</location>
    </subcellularLocation>
</comment>
<dbReference type="Pfam" id="PF00905">
    <property type="entry name" value="Transpeptidase"/>
    <property type="match status" value="1"/>
</dbReference>
<dbReference type="Pfam" id="PF03717">
    <property type="entry name" value="PBP_dimer"/>
    <property type="match status" value="1"/>
</dbReference>
<dbReference type="InterPro" id="IPR005311">
    <property type="entry name" value="PBP_dimer"/>
</dbReference>
<dbReference type="Proteomes" id="UP000805614">
    <property type="component" value="Unassembled WGS sequence"/>
</dbReference>
<feature type="compositionally biased region" description="Low complexity" evidence="4">
    <location>
        <begin position="66"/>
        <end position="76"/>
    </location>
</feature>
<feature type="domain" description="Penicillin-binding protein dimerisation" evidence="6">
    <location>
        <begin position="342"/>
        <end position="489"/>
    </location>
</feature>
<feature type="domain" description="Penicillin-binding protein transpeptidase" evidence="5">
    <location>
        <begin position="533"/>
        <end position="841"/>
    </location>
</feature>
<keyword evidence="8" id="KW-1185">Reference proteome</keyword>
<proteinExistence type="inferred from homology"/>
<dbReference type="SUPFAM" id="SSF56601">
    <property type="entry name" value="beta-lactamase/transpeptidase-like"/>
    <property type="match status" value="1"/>
</dbReference>
<feature type="compositionally biased region" description="Basic residues" evidence="4">
    <location>
        <begin position="154"/>
        <end position="181"/>
    </location>
</feature>
<evidence type="ECO:0000313" key="8">
    <source>
        <dbReference type="Proteomes" id="UP000805614"/>
    </source>
</evidence>
<name>A0ABR7LLB1_9ACTN</name>
<organism evidence="7 8">
    <name type="scientific">Actinomadura alba</name>
    <dbReference type="NCBI Taxonomy" id="406431"/>
    <lineage>
        <taxon>Bacteria</taxon>
        <taxon>Bacillati</taxon>
        <taxon>Actinomycetota</taxon>
        <taxon>Actinomycetes</taxon>
        <taxon>Streptosporangiales</taxon>
        <taxon>Thermomonosporaceae</taxon>
        <taxon>Actinomadura</taxon>
    </lineage>
</organism>
<evidence type="ECO:0000259" key="5">
    <source>
        <dbReference type="Pfam" id="PF00905"/>
    </source>
</evidence>
<reference evidence="7 8" key="1">
    <citation type="submission" date="2020-06" db="EMBL/GenBank/DDBJ databases">
        <title>Actinomadura xiongansis sp. nov., isolated from soil of Baiyangdian.</title>
        <authorList>
            <person name="Zhang X."/>
        </authorList>
    </citation>
    <scope>NUCLEOTIDE SEQUENCE [LARGE SCALE GENOMIC DNA]</scope>
    <source>
        <strain evidence="7 8">HBUM206468</strain>
    </source>
</reference>
<evidence type="ECO:0000313" key="7">
    <source>
        <dbReference type="EMBL" id="MBC6465549.1"/>
    </source>
</evidence>
<dbReference type="EMBL" id="JABVEC010000004">
    <property type="protein sequence ID" value="MBC6465549.1"/>
    <property type="molecule type" value="Genomic_DNA"/>
</dbReference>
<comment type="caution">
    <text evidence="7">The sequence shown here is derived from an EMBL/GenBank/DDBJ whole genome shotgun (WGS) entry which is preliminary data.</text>
</comment>
<dbReference type="InterPro" id="IPR036138">
    <property type="entry name" value="PBP_dimer_sf"/>
</dbReference>
<feature type="region of interest" description="Disordered" evidence="4">
    <location>
        <begin position="1"/>
        <end position="293"/>
    </location>
</feature>
<dbReference type="Gene3D" id="3.30.450.330">
    <property type="match status" value="1"/>
</dbReference>
<comment type="similarity">
    <text evidence="2">Belongs to the transpeptidase family.</text>
</comment>
<evidence type="ECO:0000256" key="2">
    <source>
        <dbReference type="ARBA" id="ARBA00007171"/>
    </source>
</evidence>
<dbReference type="InterPro" id="IPR050515">
    <property type="entry name" value="Beta-lactam/transpept"/>
</dbReference>
<dbReference type="Gene3D" id="1.10.150.770">
    <property type="match status" value="1"/>
</dbReference>
<dbReference type="Gene3D" id="3.90.1310.10">
    <property type="entry name" value="Penicillin-binding protein 2a (Domain 2)"/>
    <property type="match status" value="1"/>
</dbReference>
<sequence length="866" mass="90759">MGRDAAGSGEPLTSLHASEGVPTVARGHADGRCPAGARPEPADGAGPEHPDGAAPGTFRPARGRAARGSAGQPAAAQHRAGRGRVHAHQAPAQQQATEPAAPGTAGGDRARGGPGEAGPEGQGPGHGAAHATGVRRRAGPPGDRRQGAAGAAPRRGRRRCRRRGGRTGSGRARRRGHRPGRAGRAGPAGCAGGRPQVTTRRGRGPAPPPPGRKGNSRGRPPGGQGPARATGGAGRSGGGVRGGTPRRTPRADGTKPQRPAATPRRGGKGTGARRPAKASAPPRPRSRVPMRRRDPIKRLNVGLLLIAFVLSLFAGRLVQLQGIESQQYAQQAIRQRLVKIDLPATRGEITDAQGTKLAMTVEAQAIFADPVMVRPGERQRIVEALAPMLGLDPAKVLKAISTPDSRFEYIVHGVKPDQARMVRALGFEGIGTLPEYRRVYPAESLAANVIGFVNRDGEGGGGLEHGMDRVLAGRDGWQRVEISRDGQHIPMGEDQSSKPVPGQGLRLALLSDLQYKAQQAITNQVRATKALSGSVIVMDPRTGHILAMAMAPGFDPNDYGRSSPAARSNPAVEEAFEPGSTNKVITAAAVMEKAGVTAETPFTVPDHIYRQGRKFQDSHTHRTERLTFGGILAQSSNVGTILASEKINPETLYQFMRAFGFGEPTGVKLPGETMGILHPPAKWSATDRYPIAFGQTVSVNALQMASVYATIANGGVRVAPTLVTGTTDEKGRLTPAPEPAKRRVISTQTAKEITRMLEGVTTTEGTAPAAQIPGYRVAGKTGTAERPNPRCHCYRGGGYTASFAGFAPADDPQLVVQVVLQAPKGRYYGGEVAAPVFKDVMSFALQTRKVPPTGSGSPKIQIYARG</sequence>
<dbReference type="Gene3D" id="3.40.710.10">
    <property type="entry name" value="DD-peptidase/beta-lactamase superfamily"/>
    <property type="match status" value="1"/>
</dbReference>
<dbReference type="PANTHER" id="PTHR30627">
    <property type="entry name" value="PEPTIDOGLYCAN D,D-TRANSPEPTIDASE"/>
    <property type="match status" value="1"/>
</dbReference>
<evidence type="ECO:0000256" key="4">
    <source>
        <dbReference type="SAM" id="MobiDB-lite"/>
    </source>
</evidence>
<feature type="compositionally biased region" description="Gly residues" evidence="4">
    <location>
        <begin position="112"/>
        <end position="126"/>
    </location>
</feature>
<dbReference type="InterPro" id="IPR012338">
    <property type="entry name" value="Beta-lactam/transpept-like"/>
</dbReference>
<accession>A0ABR7LLB1</accession>
<dbReference type="InterPro" id="IPR001460">
    <property type="entry name" value="PCN-bd_Tpept"/>
</dbReference>
<dbReference type="SUPFAM" id="SSF56519">
    <property type="entry name" value="Penicillin binding protein dimerisation domain"/>
    <property type="match status" value="1"/>
</dbReference>